<dbReference type="CDD" id="cd06445">
    <property type="entry name" value="ATase"/>
    <property type="match status" value="1"/>
</dbReference>
<dbReference type="PANTHER" id="PTHR42942">
    <property type="entry name" value="6-O-METHYLGUANINE DNA METHYLTRANSFERASE"/>
    <property type="match status" value="1"/>
</dbReference>
<dbReference type="EMBL" id="DXES01000148">
    <property type="protein sequence ID" value="HIX65935.1"/>
    <property type="molecule type" value="Genomic_DNA"/>
</dbReference>
<protein>
    <submittedName>
        <fullName evidence="8">MGMT family protein</fullName>
    </submittedName>
</protein>
<evidence type="ECO:0000256" key="4">
    <source>
        <dbReference type="ARBA" id="ARBA00022763"/>
    </source>
</evidence>
<dbReference type="InterPro" id="IPR014048">
    <property type="entry name" value="MethylDNA_cys_MeTrfase_DNA-bd"/>
</dbReference>
<sequence>MTFQEAVYGWVRRVPPGRATTYGQIALLCGRPRAARAVGTALARGPVGVPCHRVVNARGGTAPGWPRQRQLLEREGVPLLPDGRVDLARCFWPGS</sequence>
<dbReference type="PANTHER" id="PTHR42942:SF1">
    <property type="entry name" value="ALKYLTRANSFERASE-LIKE PROTEIN 1"/>
    <property type="match status" value="1"/>
</dbReference>
<organism evidence="8 9">
    <name type="scientific">Candidatus Anaerotruncus excrementipullorum</name>
    <dbReference type="NCBI Taxonomy" id="2838465"/>
    <lineage>
        <taxon>Bacteria</taxon>
        <taxon>Bacillati</taxon>
        <taxon>Bacillota</taxon>
        <taxon>Clostridia</taxon>
        <taxon>Eubacteriales</taxon>
        <taxon>Oscillospiraceae</taxon>
        <taxon>Anaerotruncus</taxon>
    </lineage>
</organism>
<dbReference type="Pfam" id="PF01035">
    <property type="entry name" value="DNA_binding_1"/>
    <property type="match status" value="1"/>
</dbReference>
<dbReference type="InterPro" id="IPR001497">
    <property type="entry name" value="MethylDNA_cys_MeTrfase_AS"/>
</dbReference>
<dbReference type="GO" id="GO:0006281">
    <property type="term" value="P:DNA repair"/>
    <property type="evidence" value="ECO:0007669"/>
    <property type="project" value="UniProtKB-KW"/>
</dbReference>
<dbReference type="PROSITE" id="PS00374">
    <property type="entry name" value="MGMT"/>
    <property type="match status" value="1"/>
</dbReference>
<accession>A0A9D2B7B0</accession>
<dbReference type="GO" id="GO:0032259">
    <property type="term" value="P:methylation"/>
    <property type="evidence" value="ECO:0007669"/>
    <property type="project" value="UniProtKB-KW"/>
</dbReference>
<comment type="catalytic activity">
    <reaction evidence="6">
        <text>a 6-O-methyl-2'-deoxyguanosine in DNA + L-cysteinyl-[protein] = S-methyl-L-cysteinyl-[protein] + a 2'-deoxyguanosine in DNA</text>
        <dbReference type="Rhea" id="RHEA:24000"/>
        <dbReference type="Rhea" id="RHEA-COMP:10131"/>
        <dbReference type="Rhea" id="RHEA-COMP:10132"/>
        <dbReference type="Rhea" id="RHEA-COMP:11367"/>
        <dbReference type="Rhea" id="RHEA-COMP:11368"/>
        <dbReference type="ChEBI" id="CHEBI:29950"/>
        <dbReference type="ChEBI" id="CHEBI:82612"/>
        <dbReference type="ChEBI" id="CHEBI:85445"/>
        <dbReference type="ChEBI" id="CHEBI:85448"/>
        <dbReference type="EC" id="2.1.1.63"/>
    </reaction>
</comment>
<evidence type="ECO:0000256" key="3">
    <source>
        <dbReference type="ARBA" id="ARBA00022679"/>
    </source>
</evidence>
<dbReference type="NCBIfam" id="TIGR00589">
    <property type="entry name" value="ogt"/>
    <property type="match status" value="1"/>
</dbReference>
<dbReference type="Gene3D" id="1.10.10.10">
    <property type="entry name" value="Winged helix-like DNA-binding domain superfamily/Winged helix DNA-binding domain"/>
    <property type="match status" value="1"/>
</dbReference>
<reference evidence="8" key="1">
    <citation type="journal article" date="2021" name="PeerJ">
        <title>Extensive microbial diversity within the chicken gut microbiome revealed by metagenomics and culture.</title>
        <authorList>
            <person name="Gilroy R."/>
            <person name="Ravi A."/>
            <person name="Getino M."/>
            <person name="Pursley I."/>
            <person name="Horton D.L."/>
            <person name="Alikhan N.F."/>
            <person name="Baker D."/>
            <person name="Gharbi K."/>
            <person name="Hall N."/>
            <person name="Watson M."/>
            <person name="Adriaenssens E.M."/>
            <person name="Foster-Nyarko E."/>
            <person name="Jarju S."/>
            <person name="Secka A."/>
            <person name="Antonio M."/>
            <person name="Oren A."/>
            <person name="Chaudhuri R.R."/>
            <person name="La Ragione R."/>
            <person name="Hildebrand F."/>
            <person name="Pallen M.J."/>
        </authorList>
    </citation>
    <scope>NUCLEOTIDE SEQUENCE</scope>
    <source>
        <strain evidence="8">CHK188-5543</strain>
    </source>
</reference>
<dbReference type="GO" id="GO:0003908">
    <property type="term" value="F:methylated-DNA-[protein]-cysteine S-methyltransferase activity"/>
    <property type="evidence" value="ECO:0007669"/>
    <property type="project" value="UniProtKB-EC"/>
</dbReference>
<dbReference type="Proteomes" id="UP000886800">
    <property type="component" value="Unassembled WGS sequence"/>
</dbReference>
<comment type="catalytic activity">
    <reaction evidence="1">
        <text>a 4-O-methyl-thymidine in DNA + L-cysteinyl-[protein] = a thymidine in DNA + S-methyl-L-cysteinyl-[protein]</text>
        <dbReference type="Rhea" id="RHEA:53428"/>
        <dbReference type="Rhea" id="RHEA-COMP:10131"/>
        <dbReference type="Rhea" id="RHEA-COMP:10132"/>
        <dbReference type="Rhea" id="RHEA-COMP:13555"/>
        <dbReference type="Rhea" id="RHEA-COMP:13556"/>
        <dbReference type="ChEBI" id="CHEBI:29950"/>
        <dbReference type="ChEBI" id="CHEBI:82612"/>
        <dbReference type="ChEBI" id="CHEBI:137386"/>
        <dbReference type="ChEBI" id="CHEBI:137387"/>
        <dbReference type="EC" id="2.1.1.63"/>
    </reaction>
</comment>
<reference evidence="8" key="2">
    <citation type="submission" date="2021-04" db="EMBL/GenBank/DDBJ databases">
        <authorList>
            <person name="Gilroy R."/>
        </authorList>
    </citation>
    <scope>NUCLEOTIDE SEQUENCE</scope>
    <source>
        <strain evidence="8">CHK188-5543</strain>
    </source>
</reference>
<dbReference type="SUPFAM" id="SSF46767">
    <property type="entry name" value="Methylated DNA-protein cysteine methyltransferase, C-terminal domain"/>
    <property type="match status" value="1"/>
</dbReference>
<evidence type="ECO:0000256" key="5">
    <source>
        <dbReference type="ARBA" id="ARBA00023204"/>
    </source>
</evidence>
<dbReference type="InterPro" id="IPR052520">
    <property type="entry name" value="ATL_DNA_repair"/>
</dbReference>
<keyword evidence="4" id="KW-0227">DNA damage</keyword>
<evidence type="ECO:0000313" key="8">
    <source>
        <dbReference type="EMBL" id="HIX65935.1"/>
    </source>
</evidence>
<feature type="non-terminal residue" evidence="8">
    <location>
        <position position="95"/>
    </location>
</feature>
<feature type="domain" description="Methylated-DNA-[protein]-cysteine S-methyltransferase DNA binding" evidence="7">
    <location>
        <begin position="3"/>
        <end position="77"/>
    </location>
</feature>
<dbReference type="AlphaFoldDB" id="A0A9D2B7B0"/>
<dbReference type="InterPro" id="IPR036217">
    <property type="entry name" value="MethylDNA_cys_MeTrfase_DNAb"/>
</dbReference>
<proteinExistence type="predicted"/>
<evidence type="ECO:0000256" key="6">
    <source>
        <dbReference type="ARBA" id="ARBA00049348"/>
    </source>
</evidence>
<evidence type="ECO:0000256" key="1">
    <source>
        <dbReference type="ARBA" id="ARBA00001286"/>
    </source>
</evidence>
<name>A0A9D2B7B0_9FIRM</name>
<keyword evidence="2" id="KW-0489">Methyltransferase</keyword>
<comment type="caution">
    <text evidence="8">The sequence shown here is derived from an EMBL/GenBank/DDBJ whole genome shotgun (WGS) entry which is preliminary data.</text>
</comment>
<dbReference type="InterPro" id="IPR036388">
    <property type="entry name" value="WH-like_DNA-bd_sf"/>
</dbReference>
<evidence type="ECO:0000256" key="2">
    <source>
        <dbReference type="ARBA" id="ARBA00022603"/>
    </source>
</evidence>
<evidence type="ECO:0000313" key="9">
    <source>
        <dbReference type="Proteomes" id="UP000886800"/>
    </source>
</evidence>
<keyword evidence="3" id="KW-0808">Transferase</keyword>
<keyword evidence="5" id="KW-0234">DNA repair</keyword>
<evidence type="ECO:0000259" key="7">
    <source>
        <dbReference type="Pfam" id="PF01035"/>
    </source>
</evidence>
<gene>
    <name evidence="8" type="ORF">H9736_06755</name>
</gene>